<feature type="region of interest" description="Disordered" evidence="1">
    <location>
        <begin position="1"/>
        <end position="26"/>
    </location>
</feature>
<dbReference type="SUPFAM" id="SSF48452">
    <property type="entry name" value="TPR-like"/>
    <property type="match status" value="1"/>
</dbReference>
<protein>
    <recommendedName>
        <fullName evidence="4">Kinesin light chain</fullName>
    </recommendedName>
</protein>
<dbReference type="OrthoDB" id="20872at2759"/>
<proteinExistence type="predicted"/>
<dbReference type="AlphaFoldDB" id="A0A9P9BKS4"/>
<evidence type="ECO:0000313" key="3">
    <source>
        <dbReference type="Proteomes" id="UP000756346"/>
    </source>
</evidence>
<feature type="compositionally biased region" description="Basic residues" evidence="1">
    <location>
        <begin position="611"/>
        <end position="629"/>
    </location>
</feature>
<accession>A0A9P9BKS4</accession>
<evidence type="ECO:0000256" key="1">
    <source>
        <dbReference type="SAM" id="MobiDB-lite"/>
    </source>
</evidence>
<comment type="caution">
    <text evidence="2">The sequence shown here is derived from an EMBL/GenBank/DDBJ whole genome shotgun (WGS) entry which is preliminary data.</text>
</comment>
<evidence type="ECO:0000313" key="2">
    <source>
        <dbReference type="EMBL" id="KAH7021554.1"/>
    </source>
</evidence>
<dbReference type="Proteomes" id="UP000756346">
    <property type="component" value="Unassembled WGS sequence"/>
</dbReference>
<sequence length="638" mass="71703">MSARPHAKADVLSCSDGEPTTLGNDSGARRRDFLHLLSNVSHGSILVTTTDKDTALALGIKSSDIMPVRAMSAGPAVKLLLKKLGDHDQHSKQDYMELVKTLEYNPLAIVQAAAYIRRRTLPISVNAYLQELKRNKTSIGALFQEESHQFRRDCSASDYIKACWRPVLEFLEPSCKALTSAAALLSFMAFFDRDHIPKSLAESRRGEADESAVTKSGQGYQSDLQTDEPPPLGDGGNQYSTDDSERDVQDLLDAGLIAKRGPGVFSMPHLVQLAVRHWLKDNRHFEYLESQFICWMGRNFPTGRYENWDTCRRLYPHVQEVARQRPMDPELLGKQAQDKATNLESLGSLESLNEAAKQMEEVKEDRDKYGGPANAHPADIIGCDANRATLLRLRNDLEIAEQVYLSVLQQARETSLDQNHPDILAIECELATVYRDQGRLQTAEGQFSKLLSVCTEILGGDHPLTLNCKANLVTTYLHLKECAQAEELGVEVVNLRQSRLGKEHADTLRSELNLASAYYLQNMWEDARKLQVHVVETSKQKSKISDLIGDSMEDLAITENYMGHKTSAILLLQDSITVRSMQPGSRKEDTIWARNVLSEWHRQLLESGRQRAQRKRAGHPRGRSRRIRLKKENDPSVP</sequence>
<evidence type="ECO:0008006" key="4">
    <source>
        <dbReference type="Google" id="ProtNLM"/>
    </source>
</evidence>
<dbReference type="EMBL" id="JAGTJQ010000010">
    <property type="protein sequence ID" value="KAH7021554.1"/>
    <property type="molecule type" value="Genomic_DNA"/>
</dbReference>
<dbReference type="Gene3D" id="1.25.40.10">
    <property type="entry name" value="Tetratricopeptide repeat domain"/>
    <property type="match status" value="1"/>
</dbReference>
<dbReference type="InterPro" id="IPR053137">
    <property type="entry name" value="NLR-like"/>
</dbReference>
<dbReference type="InterPro" id="IPR011990">
    <property type="entry name" value="TPR-like_helical_dom_sf"/>
</dbReference>
<dbReference type="GeneID" id="70180235"/>
<feature type="region of interest" description="Disordered" evidence="1">
    <location>
        <begin position="201"/>
        <end position="245"/>
    </location>
</feature>
<dbReference type="RefSeq" id="XP_046007755.1">
    <property type="nucleotide sequence ID" value="XM_046150689.1"/>
</dbReference>
<dbReference type="PANTHER" id="PTHR46082">
    <property type="entry name" value="ATP/GTP-BINDING PROTEIN-RELATED"/>
    <property type="match status" value="1"/>
</dbReference>
<organism evidence="2 3">
    <name type="scientific">Microdochium trichocladiopsis</name>
    <dbReference type="NCBI Taxonomy" id="1682393"/>
    <lineage>
        <taxon>Eukaryota</taxon>
        <taxon>Fungi</taxon>
        <taxon>Dikarya</taxon>
        <taxon>Ascomycota</taxon>
        <taxon>Pezizomycotina</taxon>
        <taxon>Sordariomycetes</taxon>
        <taxon>Xylariomycetidae</taxon>
        <taxon>Xylariales</taxon>
        <taxon>Microdochiaceae</taxon>
        <taxon>Microdochium</taxon>
    </lineage>
</organism>
<feature type="region of interest" description="Disordered" evidence="1">
    <location>
        <begin position="607"/>
        <end position="638"/>
    </location>
</feature>
<name>A0A9P9BKS4_9PEZI</name>
<reference evidence="2" key="1">
    <citation type="journal article" date="2021" name="Nat. Commun.">
        <title>Genetic determinants of endophytism in the Arabidopsis root mycobiome.</title>
        <authorList>
            <person name="Mesny F."/>
            <person name="Miyauchi S."/>
            <person name="Thiergart T."/>
            <person name="Pickel B."/>
            <person name="Atanasova L."/>
            <person name="Karlsson M."/>
            <person name="Huettel B."/>
            <person name="Barry K.W."/>
            <person name="Haridas S."/>
            <person name="Chen C."/>
            <person name="Bauer D."/>
            <person name="Andreopoulos W."/>
            <person name="Pangilinan J."/>
            <person name="LaButti K."/>
            <person name="Riley R."/>
            <person name="Lipzen A."/>
            <person name="Clum A."/>
            <person name="Drula E."/>
            <person name="Henrissat B."/>
            <person name="Kohler A."/>
            <person name="Grigoriev I.V."/>
            <person name="Martin F.M."/>
            <person name="Hacquard S."/>
        </authorList>
    </citation>
    <scope>NUCLEOTIDE SEQUENCE</scope>
    <source>
        <strain evidence="2">MPI-CAGE-CH-0230</strain>
    </source>
</reference>
<feature type="compositionally biased region" description="Polar residues" evidence="1">
    <location>
        <begin position="213"/>
        <end position="224"/>
    </location>
</feature>
<dbReference type="PANTHER" id="PTHR46082:SF11">
    <property type="entry name" value="AAA+ ATPASE DOMAIN-CONTAINING PROTEIN-RELATED"/>
    <property type="match status" value="1"/>
</dbReference>
<gene>
    <name evidence="2" type="ORF">B0I36DRAFT_252482</name>
</gene>
<dbReference type="Pfam" id="PF13424">
    <property type="entry name" value="TPR_12"/>
    <property type="match status" value="1"/>
</dbReference>
<keyword evidence="3" id="KW-1185">Reference proteome</keyword>